<evidence type="ECO:0000259" key="5">
    <source>
        <dbReference type="Pfam" id="PF08386"/>
    </source>
</evidence>
<evidence type="ECO:0000256" key="1">
    <source>
        <dbReference type="ARBA" id="ARBA00010088"/>
    </source>
</evidence>
<dbReference type="InterPro" id="IPR051601">
    <property type="entry name" value="Serine_prot/Carboxylest_S33"/>
</dbReference>
<name>A0A6J7PFR5_9ZZZZ</name>
<dbReference type="PANTHER" id="PTHR43248">
    <property type="entry name" value="2-SUCCINYL-6-HYDROXY-2,4-CYCLOHEXADIENE-1-CARBOXYLATE SYNTHASE"/>
    <property type="match status" value="1"/>
</dbReference>
<protein>
    <submittedName>
        <fullName evidence="6">Unannotated protein</fullName>
    </submittedName>
</protein>
<dbReference type="AlphaFoldDB" id="A0A6J7PFR5"/>
<accession>A0A6J7PFR5</accession>
<dbReference type="InterPro" id="IPR013595">
    <property type="entry name" value="Pept_S33_TAP-like_C"/>
</dbReference>
<dbReference type="EMBL" id="CAFBOZ010000070">
    <property type="protein sequence ID" value="CAB5000694.1"/>
    <property type="molecule type" value="Genomic_DNA"/>
</dbReference>
<dbReference type="InterPro" id="IPR029058">
    <property type="entry name" value="AB_hydrolase_fold"/>
</dbReference>
<evidence type="ECO:0000313" key="6">
    <source>
        <dbReference type="EMBL" id="CAB5000694.1"/>
    </source>
</evidence>
<evidence type="ECO:0000256" key="2">
    <source>
        <dbReference type="ARBA" id="ARBA00022729"/>
    </source>
</evidence>
<dbReference type="PROSITE" id="PS51257">
    <property type="entry name" value="PROKAR_LIPOPROTEIN"/>
    <property type="match status" value="1"/>
</dbReference>
<dbReference type="PANTHER" id="PTHR43248:SF29">
    <property type="entry name" value="TRIPEPTIDYL AMINOPEPTIDASE"/>
    <property type="match status" value="1"/>
</dbReference>
<comment type="similarity">
    <text evidence="1">Belongs to the peptidase S33 family.</text>
</comment>
<keyword evidence="3" id="KW-0378">Hydrolase</keyword>
<gene>
    <name evidence="6" type="ORF">UFOPK3992_00620</name>
</gene>
<dbReference type="Pfam" id="PF08386">
    <property type="entry name" value="Abhydrolase_4"/>
    <property type="match status" value="1"/>
</dbReference>
<dbReference type="Gene3D" id="3.40.50.1820">
    <property type="entry name" value="alpha/beta hydrolase"/>
    <property type="match status" value="1"/>
</dbReference>
<dbReference type="InterPro" id="IPR000073">
    <property type="entry name" value="AB_hydrolase_1"/>
</dbReference>
<dbReference type="Pfam" id="PF00561">
    <property type="entry name" value="Abhydrolase_1"/>
    <property type="match status" value="1"/>
</dbReference>
<reference evidence="6" key="1">
    <citation type="submission" date="2020-05" db="EMBL/GenBank/DDBJ databases">
        <authorList>
            <person name="Chiriac C."/>
            <person name="Salcher M."/>
            <person name="Ghai R."/>
            <person name="Kavagutti S V."/>
        </authorList>
    </citation>
    <scope>NUCLEOTIDE SEQUENCE</scope>
</reference>
<organism evidence="6">
    <name type="scientific">freshwater metagenome</name>
    <dbReference type="NCBI Taxonomy" id="449393"/>
    <lineage>
        <taxon>unclassified sequences</taxon>
        <taxon>metagenomes</taxon>
        <taxon>ecological metagenomes</taxon>
    </lineage>
</organism>
<proteinExistence type="inferred from homology"/>
<keyword evidence="2" id="KW-0732">Signal</keyword>
<sequence length="520" mass="54290">MAVRGVRPAVWLPALLALSVAGFVSSCSVVATINAPTPSSTAASSTATVAAGTDPALARFYGQALSWQSCDGDFQCATLTVPLSYDNPSGPTLGVEVIRLPASNGDARIGSLVLNPGGPGGSGLDYARAARAVTTEALRERYDIVGFDPRGVGASNPIRCLDDLQTDAFISADASPDTPAEVADLDRLSAELGTACQQRSPDLLAHVGTLDVARDLDVLRAALGDDHLQYLGKSYGTDIGVTYAELFPTGVGRMVLDGAIDASLDGTELSLGQAEGFERALRRFAEMCPTIDGCPLAANPDVAMSEVRDFLSDLDANPLPGVGDRRLTESRAVLGIIGSLYDSDSGWPVLSEGLARAFEGDGAPLLEIGDRYTDRDSSGHYLSNANDAIYAVNCWDKPATPGTAATAKLADDWAAKFPTFGRYLAWGNLPCATWPGHSSVTSQAATAEGSPPILVVGTVNDPATPVEWARSLARQLSRGVYLEWTGDGHTAYQRGSACIDEKVDAYLIEGTAPATGTICD</sequence>
<feature type="domain" description="Peptidase S33 tripeptidyl aminopeptidase-like C-terminal" evidence="5">
    <location>
        <begin position="418"/>
        <end position="519"/>
    </location>
</feature>
<evidence type="ECO:0000256" key="3">
    <source>
        <dbReference type="ARBA" id="ARBA00022801"/>
    </source>
</evidence>
<evidence type="ECO:0000259" key="4">
    <source>
        <dbReference type="Pfam" id="PF00561"/>
    </source>
</evidence>
<dbReference type="GO" id="GO:0016787">
    <property type="term" value="F:hydrolase activity"/>
    <property type="evidence" value="ECO:0007669"/>
    <property type="project" value="UniProtKB-KW"/>
</dbReference>
<feature type="domain" description="AB hydrolase-1" evidence="4">
    <location>
        <begin position="112"/>
        <end position="299"/>
    </location>
</feature>
<dbReference type="SUPFAM" id="SSF53474">
    <property type="entry name" value="alpha/beta-Hydrolases"/>
    <property type="match status" value="1"/>
</dbReference>